<proteinExistence type="predicted"/>
<evidence type="ECO:0000313" key="2">
    <source>
        <dbReference type="EMBL" id="MBC9978840.1"/>
    </source>
</evidence>
<evidence type="ECO:0000259" key="1">
    <source>
        <dbReference type="PROSITE" id="PS50043"/>
    </source>
</evidence>
<name>A0ABR7U5J1_9BRAD</name>
<feature type="domain" description="HTH luxR-type" evidence="1">
    <location>
        <begin position="296"/>
        <end position="361"/>
    </location>
</feature>
<dbReference type="PROSITE" id="PS50043">
    <property type="entry name" value="HTH_LUXR_2"/>
    <property type="match status" value="1"/>
</dbReference>
<comment type="caution">
    <text evidence="2">The sequence shown here is derived from an EMBL/GenBank/DDBJ whole genome shotgun (WGS) entry which is preliminary data.</text>
</comment>
<organism evidence="2 3">
    <name type="scientific">Bradyrhizobium campsiandrae</name>
    <dbReference type="NCBI Taxonomy" id="1729892"/>
    <lineage>
        <taxon>Bacteria</taxon>
        <taxon>Pseudomonadati</taxon>
        <taxon>Pseudomonadota</taxon>
        <taxon>Alphaproteobacteria</taxon>
        <taxon>Hyphomicrobiales</taxon>
        <taxon>Nitrobacteraceae</taxon>
        <taxon>Bradyrhizobium</taxon>
    </lineage>
</organism>
<dbReference type="InterPro" id="IPR000792">
    <property type="entry name" value="Tscrpt_reg_LuxR_C"/>
</dbReference>
<gene>
    <name evidence="2" type="ORF">HA482_11525</name>
</gene>
<evidence type="ECO:0000313" key="3">
    <source>
        <dbReference type="Proteomes" id="UP000639516"/>
    </source>
</evidence>
<dbReference type="SUPFAM" id="SSF46894">
    <property type="entry name" value="C-terminal effector domain of the bipartite response regulators"/>
    <property type="match status" value="1"/>
</dbReference>
<reference evidence="2 3" key="1">
    <citation type="journal article" date="2020" name="Arch. Microbiol.">
        <title>Bradyrhizobium campsiandrae sp. nov., a nitrogen-fixing bacterial strain isolated from a native leguminous tree from the Amazon adapted to flooded conditions.</title>
        <authorList>
            <person name="Cabral Michel D."/>
            <person name="Martins da Costa E."/>
            <person name="Azarias Guimaraes A."/>
            <person name="Soares de Carvalho T."/>
            <person name="Santos de Castro Caputo P."/>
            <person name="Willems A."/>
            <person name="de Souza Moreira F.M."/>
        </authorList>
    </citation>
    <scope>NUCLEOTIDE SEQUENCE [LARGE SCALE GENOMIC DNA]</scope>
    <source>
        <strain evidence="3">INPA 384B</strain>
    </source>
</reference>
<dbReference type="Gene3D" id="1.10.10.10">
    <property type="entry name" value="Winged helix-like DNA-binding domain superfamily/Winged helix DNA-binding domain"/>
    <property type="match status" value="1"/>
</dbReference>
<dbReference type="EMBL" id="JAATTO010000014">
    <property type="protein sequence ID" value="MBC9978840.1"/>
    <property type="molecule type" value="Genomic_DNA"/>
</dbReference>
<sequence>MPVELPELVGLIYEAAAIPDRWPSVLATVSRTVDGAGGLLRTATSPQIFRWTSSPDLHDDFVEFIRDGWAAINPRPARIAAVNHAGFIRDSDHFTTEELNNDPVYGFLRSKGLGYAAGTVLCVPSGDAITFSFEKSHRKGPVTMEAIGFLDSLRPHLARAALLAARLGLEQARAMTDALREVGLPAAVLKARGKLYAANERFEALIPNTVNDQPSRLIFSDPAIDRLFLAGLDAINQSVIGTPRVCSFPIAAAEGGVPMIVHLLPVAGNAQDIFFAASKLIIITPVDRGAVPNAEVIAGLFDLTPAEARVARQIALGETVEQVARKAGLSNVTIRNQLKSVLNKTGLGRQSDLVALLSGSALPTSGG</sequence>
<protein>
    <submittedName>
        <fullName evidence="2">Helix-turn-helix transcriptional regulator</fullName>
    </submittedName>
</protein>
<dbReference type="InterPro" id="IPR016032">
    <property type="entry name" value="Sig_transdc_resp-reg_C-effctor"/>
</dbReference>
<keyword evidence="3" id="KW-1185">Reference proteome</keyword>
<accession>A0ABR7U5J1</accession>
<dbReference type="SMART" id="SM00421">
    <property type="entry name" value="HTH_LUXR"/>
    <property type="match status" value="1"/>
</dbReference>
<dbReference type="Proteomes" id="UP000639516">
    <property type="component" value="Unassembled WGS sequence"/>
</dbReference>
<dbReference type="InterPro" id="IPR036388">
    <property type="entry name" value="WH-like_DNA-bd_sf"/>
</dbReference>